<accession>A0A9W4TB89</accession>
<dbReference type="AlphaFoldDB" id="A0A9W4TB89"/>
<name>A0A9W4TB89_9GLOM</name>
<keyword evidence="2" id="KW-1185">Reference proteome</keyword>
<sequence>TIEEIARSCLNLKYLNLRGYYIINKKAMDQLISLNPNIHIKNYVETLMSSDLIGV</sequence>
<feature type="non-terminal residue" evidence="1">
    <location>
        <position position="55"/>
    </location>
</feature>
<protein>
    <submittedName>
        <fullName evidence="1">1076_t:CDS:1</fullName>
    </submittedName>
</protein>
<dbReference type="Proteomes" id="UP001153678">
    <property type="component" value="Unassembled WGS sequence"/>
</dbReference>
<gene>
    <name evidence="1" type="ORF">FWILDA_LOCUS17953</name>
</gene>
<reference evidence="1" key="1">
    <citation type="submission" date="2022-08" db="EMBL/GenBank/DDBJ databases">
        <authorList>
            <person name="Kallberg Y."/>
            <person name="Tangrot J."/>
            <person name="Rosling A."/>
        </authorList>
    </citation>
    <scope>NUCLEOTIDE SEQUENCE</scope>
    <source>
        <strain evidence="1">Wild A</strain>
    </source>
</reference>
<dbReference type="EMBL" id="CAMKVN010015822">
    <property type="protein sequence ID" value="CAI2197191.1"/>
    <property type="molecule type" value="Genomic_DNA"/>
</dbReference>
<organism evidence="1 2">
    <name type="scientific">Funneliformis geosporum</name>
    <dbReference type="NCBI Taxonomy" id="1117311"/>
    <lineage>
        <taxon>Eukaryota</taxon>
        <taxon>Fungi</taxon>
        <taxon>Fungi incertae sedis</taxon>
        <taxon>Mucoromycota</taxon>
        <taxon>Glomeromycotina</taxon>
        <taxon>Glomeromycetes</taxon>
        <taxon>Glomerales</taxon>
        <taxon>Glomeraceae</taxon>
        <taxon>Funneliformis</taxon>
    </lineage>
</organism>
<evidence type="ECO:0000313" key="1">
    <source>
        <dbReference type="EMBL" id="CAI2197191.1"/>
    </source>
</evidence>
<comment type="caution">
    <text evidence="1">The sequence shown here is derived from an EMBL/GenBank/DDBJ whole genome shotgun (WGS) entry which is preliminary data.</text>
</comment>
<evidence type="ECO:0000313" key="2">
    <source>
        <dbReference type="Proteomes" id="UP001153678"/>
    </source>
</evidence>
<dbReference type="OrthoDB" id="2413618at2759"/>
<feature type="non-terminal residue" evidence="1">
    <location>
        <position position="1"/>
    </location>
</feature>
<proteinExistence type="predicted"/>